<gene>
    <name evidence="3" type="ORF">Clacol_006493</name>
</gene>
<comment type="caution">
    <text evidence="3">The sequence shown here is derived from an EMBL/GenBank/DDBJ whole genome shotgun (WGS) entry which is preliminary data.</text>
</comment>
<keyword evidence="1" id="KW-0539">Nucleus</keyword>
<reference evidence="3" key="1">
    <citation type="submission" date="2021-10" db="EMBL/GenBank/DDBJ databases">
        <title>De novo Genome Assembly of Clathrus columnatus (Basidiomycota, Fungi) Using Illumina and Nanopore Sequence Data.</title>
        <authorList>
            <person name="Ogiso-Tanaka E."/>
            <person name="Itagaki H."/>
            <person name="Hosoya T."/>
            <person name="Hosaka K."/>
        </authorList>
    </citation>
    <scope>NUCLEOTIDE SEQUENCE</scope>
    <source>
        <strain evidence="3">MO-923</strain>
    </source>
</reference>
<comment type="subcellular location">
    <subcellularLocation>
        <location evidence="1">Cytoplasm</location>
    </subcellularLocation>
    <subcellularLocation>
        <location evidence="1">Nucleus</location>
    </subcellularLocation>
</comment>
<dbReference type="SUPFAM" id="SSF54427">
    <property type="entry name" value="NTF2-like"/>
    <property type="match status" value="1"/>
</dbReference>
<evidence type="ECO:0000259" key="2">
    <source>
        <dbReference type="PROSITE" id="PS50177"/>
    </source>
</evidence>
<dbReference type="Pfam" id="PF02136">
    <property type="entry name" value="NTF2"/>
    <property type="match status" value="1"/>
</dbReference>
<dbReference type="GO" id="GO:0015031">
    <property type="term" value="P:protein transport"/>
    <property type="evidence" value="ECO:0007669"/>
    <property type="project" value="UniProtKB-KW"/>
</dbReference>
<dbReference type="GO" id="GO:0005737">
    <property type="term" value="C:cytoplasm"/>
    <property type="evidence" value="ECO:0007669"/>
    <property type="project" value="UniProtKB-SubCell"/>
</dbReference>
<keyword evidence="4" id="KW-1185">Reference proteome</keyword>
<dbReference type="InterPro" id="IPR045875">
    <property type="entry name" value="NTF2"/>
</dbReference>
<proteinExistence type="predicted"/>
<comment type="function">
    <text evidence="1">Has a role in nuclear-cytoplasmic transport of proteins and mRNAs.</text>
</comment>
<protein>
    <recommendedName>
        <fullName evidence="2">NTF2 domain-containing protein</fullName>
    </recommendedName>
</protein>
<name>A0AAV5AF17_9AGAM</name>
<dbReference type="Proteomes" id="UP001050691">
    <property type="component" value="Unassembled WGS sequence"/>
</dbReference>
<sequence length="82" mass="9153">MEPMDIAKQFTAYYYSTFDADRKALAPLYKTVHQILTVDAQPSTPGSLIVLVTGNLLIDDNTMPLQFSQAFQLVQDGGSFYM</sequence>
<dbReference type="Gene3D" id="3.10.450.50">
    <property type="match status" value="1"/>
</dbReference>
<keyword evidence="1" id="KW-0653">Protein transport</keyword>
<organism evidence="3 4">
    <name type="scientific">Clathrus columnatus</name>
    <dbReference type="NCBI Taxonomy" id="1419009"/>
    <lineage>
        <taxon>Eukaryota</taxon>
        <taxon>Fungi</taxon>
        <taxon>Dikarya</taxon>
        <taxon>Basidiomycota</taxon>
        <taxon>Agaricomycotina</taxon>
        <taxon>Agaricomycetes</taxon>
        <taxon>Phallomycetidae</taxon>
        <taxon>Phallales</taxon>
        <taxon>Clathraceae</taxon>
        <taxon>Clathrus</taxon>
    </lineage>
</organism>
<dbReference type="InterPro" id="IPR032710">
    <property type="entry name" value="NTF2-like_dom_sf"/>
</dbReference>
<dbReference type="GO" id="GO:0051028">
    <property type="term" value="P:mRNA transport"/>
    <property type="evidence" value="ECO:0007669"/>
    <property type="project" value="UniProtKB-UniRule"/>
</dbReference>
<accession>A0AAV5AF17</accession>
<dbReference type="GO" id="GO:0006913">
    <property type="term" value="P:nucleocytoplasmic transport"/>
    <property type="evidence" value="ECO:0007669"/>
    <property type="project" value="UniProtKB-UniRule"/>
</dbReference>
<dbReference type="InterPro" id="IPR002075">
    <property type="entry name" value="NTF2_dom"/>
</dbReference>
<dbReference type="PANTHER" id="PTHR12612">
    <property type="entry name" value="NUCLEAR TRANSPORT FACTOR 2"/>
    <property type="match status" value="1"/>
</dbReference>
<dbReference type="InterPro" id="IPR018222">
    <property type="entry name" value="Nuclear_transport_factor_2_euk"/>
</dbReference>
<dbReference type="AlphaFoldDB" id="A0AAV5AF17"/>
<feature type="domain" description="NTF2" evidence="2">
    <location>
        <begin position="1"/>
        <end position="82"/>
    </location>
</feature>
<keyword evidence="1" id="KW-0813">Transport</keyword>
<dbReference type="CDD" id="cd00780">
    <property type="entry name" value="NTF2"/>
    <property type="match status" value="1"/>
</dbReference>
<keyword evidence="1" id="KW-0963">Cytoplasm</keyword>
<evidence type="ECO:0000313" key="4">
    <source>
        <dbReference type="Proteomes" id="UP001050691"/>
    </source>
</evidence>
<evidence type="ECO:0000313" key="3">
    <source>
        <dbReference type="EMBL" id="GJJ12252.1"/>
    </source>
</evidence>
<evidence type="ECO:0000256" key="1">
    <source>
        <dbReference type="RuleBase" id="RU369002"/>
    </source>
</evidence>
<dbReference type="EMBL" id="BPWL01000007">
    <property type="protein sequence ID" value="GJJ12252.1"/>
    <property type="molecule type" value="Genomic_DNA"/>
</dbReference>
<dbReference type="PROSITE" id="PS50177">
    <property type="entry name" value="NTF2_DOMAIN"/>
    <property type="match status" value="1"/>
</dbReference>
<dbReference type="GO" id="GO:0005634">
    <property type="term" value="C:nucleus"/>
    <property type="evidence" value="ECO:0007669"/>
    <property type="project" value="UniProtKB-SubCell"/>
</dbReference>